<evidence type="ECO:0000256" key="1">
    <source>
        <dbReference type="ARBA" id="ARBA00004429"/>
    </source>
</evidence>
<feature type="transmembrane region" description="Helical" evidence="9">
    <location>
        <begin position="131"/>
        <end position="160"/>
    </location>
</feature>
<gene>
    <name evidence="10" type="primary">livH</name>
    <name evidence="10" type="ORF">NCTC10526_00872</name>
</gene>
<dbReference type="PANTHER" id="PTHR11795:SF451">
    <property type="entry name" value="ABC TRANSPORTER PERMEASE PROTEIN"/>
    <property type="match status" value="1"/>
</dbReference>
<feature type="transmembrane region" description="Helical" evidence="9">
    <location>
        <begin position="40"/>
        <end position="56"/>
    </location>
</feature>
<keyword evidence="11" id="KW-1185">Reference proteome</keyword>
<dbReference type="STRING" id="1123034.GCA_000685805_01235"/>
<dbReference type="GO" id="GO:0006865">
    <property type="term" value="P:amino acid transport"/>
    <property type="evidence" value="ECO:0007669"/>
    <property type="project" value="UniProtKB-KW"/>
</dbReference>
<evidence type="ECO:0000313" key="10">
    <source>
        <dbReference type="EMBL" id="SUD90541.1"/>
    </source>
</evidence>
<reference evidence="10 11" key="1">
    <citation type="submission" date="2018-06" db="EMBL/GenBank/DDBJ databases">
        <authorList>
            <consortium name="Pathogen Informatics"/>
            <person name="Doyle S."/>
        </authorList>
    </citation>
    <scope>NUCLEOTIDE SEQUENCE [LARGE SCALE GENOMIC DNA]</scope>
    <source>
        <strain evidence="10 11">NCTC10526</strain>
    </source>
</reference>
<dbReference type="GO" id="GO:0005886">
    <property type="term" value="C:plasma membrane"/>
    <property type="evidence" value="ECO:0007669"/>
    <property type="project" value="UniProtKB-SubCell"/>
</dbReference>
<proteinExistence type="inferred from homology"/>
<evidence type="ECO:0000256" key="3">
    <source>
        <dbReference type="ARBA" id="ARBA00022475"/>
    </source>
</evidence>
<comment type="subcellular location">
    <subcellularLocation>
        <location evidence="1">Cell inner membrane</location>
        <topology evidence="1">Multi-pass membrane protein</topology>
    </subcellularLocation>
</comment>
<dbReference type="CDD" id="cd06582">
    <property type="entry name" value="TM_PBP1_LivH_like"/>
    <property type="match status" value="1"/>
</dbReference>
<feature type="transmembrane region" description="Helical" evidence="9">
    <location>
        <begin position="258"/>
        <end position="278"/>
    </location>
</feature>
<accession>A0A379LJE9</accession>
<evidence type="ECO:0000256" key="6">
    <source>
        <dbReference type="ARBA" id="ARBA00022989"/>
    </source>
</evidence>
<dbReference type="RefSeq" id="WP_028858790.1">
    <property type="nucleotide sequence ID" value="NZ_CAJHAQ010000001.1"/>
</dbReference>
<dbReference type="Proteomes" id="UP000254123">
    <property type="component" value="Unassembled WGS sequence"/>
</dbReference>
<keyword evidence="5" id="KW-0029">Amino-acid transport</keyword>
<dbReference type="InterPro" id="IPR001851">
    <property type="entry name" value="ABC_transp_permease"/>
</dbReference>
<keyword evidence="6 9" id="KW-1133">Transmembrane helix</keyword>
<feature type="transmembrane region" description="Helical" evidence="9">
    <location>
        <begin position="6"/>
        <end position="28"/>
    </location>
</feature>
<sequence>MDILQLLISGIANGCIYGLLALGFVLIYKATEAVNFAQGDMMMLGAFLSIAFINASEANLPFLLGITLASIVMGLFGYLLDRFVLRGIFGQPQFAMIILTIALGFLMRFAASVIWGHEPISLETPFSGVMLSIYGLTIAYVDVIIIISTVALTSILYFFFAHTRLGIAMQASSQNQMAAYYMGIPVKRINGIVWALSGVVAAIAGVLFAAKGAIEPSVGLLFGIKAFAAAVIGGLGSLPGALAGGLLVGIIEPFAGRYLPMGFGQVAPYVLMLTVLILRPGGIFAQMKQKKV</sequence>
<evidence type="ECO:0000256" key="5">
    <source>
        <dbReference type="ARBA" id="ARBA00022970"/>
    </source>
</evidence>
<evidence type="ECO:0000256" key="7">
    <source>
        <dbReference type="ARBA" id="ARBA00023136"/>
    </source>
</evidence>
<feature type="transmembrane region" description="Helical" evidence="9">
    <location>
        <begin position="92"/>
        <end position="111"/>
    </location>
</feature>
<evidence type="ECO:0000313" key="11">
    <source>
        <dbReference type="Proteomes" id="UP000254123"/>
    </source>
</evidence>
<evidence type="ECO:0000256" key="8">
    <source>
        <dbReference type="ARBA" id="ARBA00037998"/>
    </source>
</evidence>
<dbReference type="InterPro" id="IPR052157">
    <property type="entry name" value="BCAA_transport_permease"/>
</dbReference>
<comment type="similarity">
    <text evidence="8">Belongs to the binding-protein-dependent transport system permease family. LivHM subfamily.</text>
</comment>
<feature type="transmembrane region" description="Helical" evidence="9">
    <location>
        <begin position="192"/>
        <end position="214"/>
    </location>
</feature>
<dbReference type="AlphaFoldDB" id="A0A379LJE9"/>
<keyword evidence="4 9" id="KW-0812">Transmembrane</keyword>
<evidence type="ECO:0000256" key="2">
    <source>
        <dbReference type="ARBA" id="ARBA00022448"/>
    </source>
</evidence>
<name>A0A379LJE9_9GAMM</name>
<organism evidence="10 11">
    <name type="scientific">Psychrobacter phenylpyruvicus</name>
    <dbReference type="NCBI Taxonomy" id="29432"/>
    <lineage>
        <taxon>Bacteria</taxon>
        <taxon>Pseudomonadati</taxon>
        <taxon>Pseudomonadota</taxon>
        <taxon>Gammaproteobacteria</taxon>
        <taxon>Moraxellales</taxon>
        <taxon>Moraxellaceae</taxon>
        <taxon>Psychrobacter</taxon>
    </lineage>
</organism>
<dbReference type="EMBL" id="UGVC01000001">
    <property type="protein sequence ID" value="SUD90541.1"/>
    <property type="molecule type" value="Genomic_DNA"/>
</dbReference>
<keyword evidence="2" id="KW-0813">Transport</keyword>
<evidence type="ECO:0000256" key="4">
    <source>
        <dbReference type="ARBA" id="ARBA00022692"/>
    </source>
</evidence>
<feature type="transmembrane region" description="Helical" evidence="9">
    <location>
        <begin position="62"/>
        <end position="80"/>
    </location>
</feature>
<dbReference type="Pfam" id="PF02653">
    <property type="entry name" value="BPD_transp_2"/>
    <property type="match status" value="1"/>
</dbReference>
<protein>
    <submittedName>
        <fullName evidence="10">LIV-I protein H</fullName>
    </submittedName>
</protein>
<keyword evidence="7 9" id="KW-0472">Membrane</keyword>
<feature type="transmembrane region" description="Helical" evidence="9">
    <location>
        <begin position="226"/>
        <end position="251"/>
    </location>
</feature>
<dbReference type="PANTHER" id="PTHR11795">
    <property type="entry name" value="BRANCHED-CHAIN AMINO ACID TRANSPORT SYSTEM PERMEASE PROTEIN LIVH"/>
    <property type="match status" value="1"/>
</dbReference>
<keyword evidence="3" id="KW-1003">Cell membrane</keyword>
<evidence type="ECO:0000256" key="9">
    <source>
        <dbReference type="SAM" id="Phobius"/>
    </source>
</evidence>
<dbReference type="GO" id="GO:0022857">
    <property type="term" value="F:transmembrane transporter activity"/>
    <property type="evidence" value="ECO:0007669"/>
    <property type="project" value="InterPro"/>
</dbReference>